<comment type="caution">
    <text evidence="1">The sequence shown here is derived from an EMBL/GenBank/DDBJ whole genome shotgun (WGS) entry which is preliminary data.</text>
</comment>
<protein>
    <submittedName>
        <fullName evidence="1">Uncharacterized protein</fullName>
    </submittedName>
</protein>
<evidence type="ECO:0000313" key="2">
    <source>
        <dbReference type="Proteomes" id="UP000814033"/>
    </source>
</evidence>
<keyword evidence="2" id="KW-1185">Reference proteome</keyword>
<name>A0ACB8RQ03_9AGAM</name>
<reference evidence="1" key="2">
    <citation type="journal article" date="2022" name="New Phytol.">
        <title>Evolutionary transition to the ectomycorrhizal habit in the genomes of a hyperdiverse lineage of mushroom-forming fungi.</title>
        <authorList>
            <person name="Looney B."/>
            <person name="Miyauchi S."/>
            <person name="Morin E."/>
            <person name="Drula E."/>
            <person name="Courty P.E."/>
            <person name="Kohler A."/>
            <person name="Kuo A."/>
            <person name="LaButti K."/>
            <person name="Pangilinan J."/>
            <person name="Lipzen A."/>
            <person name="Riley R."/>
            <person name="Andreopoulos W."/>
            <person name="He G."/>
            <person name="Johnson J."/>
            <person name="Nolan M."/>
            <person name="Tritt A."/>
            <person name="Barry K.W."/>
            <person name="Grigoriev I.V."/>
            <person name="Nagy L.G."/>
            <person name="Hibbett D."/>
            <person name="Henrissat B."/>
            <person name="Matheny P.B."/>
            <person name="Labbe J."/>
            <person name="Martin F.M."/>
        </authorList>
    </citation>
    <scope>NUCLEOTIDE SEQUENCE</scope>
    <source>
        <strain evidence="1">FP105234-sp</strain>
    </source>
</reference>
<sequence length="189" mass="21414">MLSSSLNCRARAVEGLPWSEAPLGELVCEQDVGVGELVQPPGAPRGVLRIYLQRKEKKNFVPVPRHHRRTCAFPSGKREICRDAGRAEEGRAHDLMAVCPHMHELTDVMFAYVPREPFTHFQRQEDVSQDTRSTCRLATDSTNVRGERAGGRWSRWRELGRLRAGEEDTRLENAQAGQCEMDVASKYLK</sequence>
<organism evidence="1 2">
    <name type="scientific">Auriscalpium vulgare</name>
    <dbReference type="NCBI Taxonomy" id="40419"/>
    <lineage>
        <taxon>Eukaryota</taxon>
        <taxon>Fungi</taxon>
        <taxon>Dikarya</taxon>
        <taxon>Basidiomycota</taxon>
        <taxon>Agaricomycotina</taxon>
        <taxon>Agaricomycetes</taxon>
        <taxon>Russulales</taxon>
        <taxon>Auriscalpiaceae</taxon>
        <taxon>Auriscalpium</taxon>
    </lineage>
</organism>
<evidence type="ECO:0000313" key="1">
    <source>
        <dbReference type="EMBL" id="KAI0046344.1"/>
    </source>
</evidence>
<accession>A0ACB8RQ03</accession>
<gene>
    <name evidence="1" type="ORF">FA95DRAFT_1399954</name>
</gene>
<proteinExistence type="predicted"/>
<dbReference type="Proteomes" id="UP000814033">
    <property type="component" value="Unassembled WGS sequence"/>
</dbReference>
<reference evidence="1" key="1">
    <citation type="submission" date="2021-02" db="EMBL/GenBank/DDBJ databases">
        <authorList>
            <consortium name="DOE Joint Genome Institute"/>
            <person name="Ahrendt S."/>
            <person name="Looney B.P."/>
            <person name="Miyauchi S."/>
            <person name="Morin E."/>
            <person name="Drula E."/>
            <person name="Courty P.E."/>
            <person name="Chicoki N."/>
            <person name="Fauchery L."/>
            <person name="Kohler A."/>
            <person name="Kuo A."/>
            <person name="Labutti K."/>
            <person name="Pangilinan J."/>
            <person name="Lipzen A."/>
            <person name="Riley R."/>
            <person name="Andreopoulos W."/>
            <person name="He G."/>
            <person name="Johnson J."/>
            <person name="Barry K.W."/>
            <person name="Grigoriev I.V."/>
            <person name="Nagy L."/>
            <person name="Hibbett D."/>
            <person name="Henrissat B."/>
            <person name="Matheny P.B."/>
            <person name="Labbe J."/>
            <person name="Martin F."/>
        </authorList>
    </citation>
    <scope>NUCLEOTIDE SEQUENCE</scope>
    <source>
        <strain evidence="1">FP105234-sp</strain>
    </source>
</reference>
<dbReference type="EMBL" id="MU275928">
    <property type="protein sequence ID" value="KAI0046344.1"/>
    <property type="molecule type" value="Genomic_DNA"/>
</dbReference>